<accession>A0A0L6UNR2</accession>
<reference evidence="2 3" key="1">
    <citation type="submission" date="2015-08" db="EMBL/GenBank/DDBJ databases">
        <title>Next Generation Sequencing and Analysis of the Genome of Puccinia sorghi L Schw, the Causal Agent of Maize Common Rust.</title>
        <authorList>
            <person name="Rochi L."/>
            <person name="Burguener G."/>
            <person name="Darino M."/>
            <person name="Turjanski A."/>
            <person name="Kreff E."/>
            <person name="Dieguez M.J."/>
            <person name="Sacco F."/>
        </authorList>
    </citation>
    <scope>NUCLEOTIDE SEQUENCE [LARGE SCALE GENOMIC DNA]</scope>
    <source>
        <strain evidence="2 3">RO10H11247</strain>
    </source>
</reference>
<protein>
    <recommendedName>
        <fullName evidence="1">Retrovirus-related Pol polyprotein from transposon TNT 1-94-like beta-barrel domain-containing protein</fullName>
    </recommendedName>
</protein>
<evidence type="ECO:0000313" key="3">
    <source>
        <dbReference type="Proteomes" id="UP000037035"/>
    </source>
</evidence>
<proteinExistence type="predicted"/>
<feature type="domain" description="Retrovirus-related Pol polyprotein from transposon TNT 1-94-like beta-barrel" evidence="1">
    <location>
        <begin position="18"/>
        <end position="97"/>
    </location>
</feature>
<evidence type="ECO:0000313" key="2">
    <source>
        <dbReference type="EMBL" id="KNZ49867.1"/>
    </source>
</evidence>
<dbReference type="Proteomes" id="UP000037035">
    <property type="component" value="Unassembled WGS sequence"/>
</dbReference>
<dbReference type="AlphaFoldDB" id="A0A0L6UNR2"/>
<organism evidence="2 3">
    <name type="scientific">Puccinia sorghi</name>
    <dbReference type="NCBI Taxonomy" id="27349"/>
    <lineage>
        <taxon>Eukaryota</taxon>
        <taxon>Fungi</taxon>
        <taxon>Dikarya</taxon>
        <taxon>Basidiomycota</taxon>
        <taxon>Pucciniomycotina</taxon>
        <taxon>Pucciniomycetes</taxon>
        <taxon>Pucciniales</taxon>
        <taxon>Pucciniaceae</taxon>
        <taxon>Puccinia</taxon>
    </lineage>
</organism>
<dbReference type="EMBL" id="LAVV01009872">
    <property type="protein sequence ID" value="KNZ49867.1"/>
    <property type="molecule type" value="Genomic_DNA"/>
</dbReference>
<dbReference type="Pfam" id="PF22936">
    <property type="entry name" value="Pol_BBD"/>
    <property type="match status" value="1"/>
</dbReference>
<keyword evidence="3" id="KW-1185">Reference proteome</keyword>
<name>A0A0L6UNR2_9BASI</name>
<gene>
    <name evidence="2" type="ORF">VP01_4734g1</name>
</gene>
<evidence type="ECO:0000259" key="1">
    <source>
        <dbReference type="Pfam" id="PF22936"/>
    </source>
</evidence>
<sequence length="213" mass="23913">MSLLTLWLEAGNPNISIVLDSGDSEHIYNNDPLFDNLEKGKFDVIKTGKQNTVFPVRGKGTLCLTWVNNTISLQNCLLVPKIVINLIRNGELATRGCILLSQNSNFSVSKNSCIYFGVKVNNGLFIVNNSDYIGKKPEPELGIPKRFWHKVHKSCCLSFNQIPRKGLARSPWEIAHNRKFTSGLLKKLRNPALILNQTRSQGQQLHEKGEEGK</sequence>
<comment type="caution">
    <text evidence="2">The sequence shown here is derived from an EMBL/GenBank/DDBJ whole genome shotgun (WGS) entry which is preliminary data.</text>
</comment>
<dbReference type="VEuPathDB" id="FungiDB:VP01_4734g1"/>
<dbReference type="InterPro" id="IPR054722">
    <property type="entry name" value="PolX-like_BBD"/>
</dbReference>